<dbReference type="InterPro" id="IPR020843">
    <property type="entry name" value="ER"/>
</dbReference>
<dbReference type="SUPFAM" id="SSF51735">
    <property type="entry name" value="NAD(P)-binding Rossmann-fold domains"/>
    <property type="match status" value="3"/>
</dbReference>
<dbReference type="PANTHER" id="PTHR43775">
    <property type="entry name" value="FATTY ACID SYNTHASE"/>
    <property type="match status" value="1"/>
</dbReference>
<dbReference type="SMART" id="SM00822">
    <property type="entry name" value="PKS_KR"/>
    <property type="match status" value="1"/>
</dbReference>
<feature type="non-terminal residue" evidence="8">
    <location>
        <position position="1"/>
    </location>
</feature>
<keyword evidence="4" id="KW-0511">Multifunctional enzyme</keyword>
<dbReference type="PANTHER" id="PTHR43775:SF51">
    <property type="entry name" value="INACTIVE PHENOLPHTHIOCEROL SYNTHESIS POLYKETIDE SYNTHASE TYPE I PKS1-RELATED"/>
    <property type="match status" value="1"/>
</dbReference>
<dbReference type="Pfam" id="PF13602">
    <property type="entry name" value="ADH_zinc_N_2"/>
    <property type="match status" value="1"/>
</dbReference>
<gene>
    <name evidence="8" type="ORF">G3I29_19785</name>
</gene>
<dbReference type="Pfam" id="PF08659">
    <property type="entry name" value="KR"/>
    <property type="match status" value="1"/>
</dbReference>
<evidence type="ECO:0000256" key="1">
    <source>
        <dbReference type="ARBA" id="ARBA00022450"/>
    </source>
</evidence>
<feature type="non-terminal residue" evidence="8">
    <location>
        <position position="591"/>
    </location>
</feature>
<dbReference type="Pfam" id="PF22953">
    <property type="entry name" value="SpnB_Rossmann"/>
    <property type="match status" value="1"/>
</dbReference>
<dbReference type="Gene3D" id="3.40.50.720">
    <property type="entry name" value="NAD(P)-binding Rossmann-like Domain"/>
    <property type="match status" value="1"/>
</dbReference>
<dbReference type="SMART" id="SM00829">
    <property type="entry name" value="PKS_ER"/>
    <property type="match status" value="1"/>
</dbReference>
<dbReference type="GO" id="GO:0008270">
    <property type="term" value="F:zinc ion binding"/>
    <property type="evidence" value="ECO:0007669"/>
    <property type="project" value="InterPro"/>
</dbReference>
<dbReference type="GO" id="GO:0004312">
    <property type="term" value="F:fatty acid synthase activity"/>
    <property type="evidence" value="ECO:0007669"/>
    <property type="project" value="TreeGrafter"/>
</dbReference>
<evidence type="ECO:0000313" key="8">
    <source>
        <dbReference type="EMBL" id="NEA17709.1"/>
    </source>
</evidence>
<dbReference type="GO" id="GO:0016491">
    <property type="term" value="F:oxidoreductase activity"/>
    <property type="evidence" value="ECO:0007669"/>
    <property type="project" value="InterPro"/>
</dbReference>
<evidence type="ECO:0000256" key="5">
    <source>
        <dbReference type="SAM" id="MobiDB-lite"/>
    </source>
</evidence>
<feature type="region of interest" description="Disordered" evidence="5">
    <location>
        <begin position="118"/>
        <end position="142"/>
    </location>
</feature>
<keyword evidence="1" id="KW-0596">Phosphopantetheine</keyword>
<evidence type="ECO:0000256" key="2">
    <source>
        <dbReference type="ARBA" id="ARBA00022553"/>
    </source>
</evidence>
<evidence type="ECO:0000259" key="6">
    <source>
        <dbReference type="SMART" id="SM00822"/>
    </source>
</evidence>
<dbReference type="CDD" id="cd05195">
    <property type="entry name" value="enoyl_red"/>
    <property type="match status" value="1"/>
</dbReference>
<accession>A0A6N9U4X0</accession>
<dbReference type="FunFam" id="3.40.50.720:FF:000209">
    <property type="entry name" value="Polyketide synthase Pks12"/>
    <property type="match status" value="1"/>
</dbReference>
<evidence type="ECO:0000256" key="3">
    <source>
        <dbReference type="ARBA" id="ARBA00022679"/>
    </source>
</evidence>
<dbReference type="EMBL" id="JAAGLQ010000423">
    <property type="protein sequence ID" value="NEA17709.1"/>
    <property type="molecule type" value="Genomic_DNA"/>
</dbReference>
<dbReference type="InterPro" id="IPR011032">
    <property type="entry name" value="GroES-like_sf"/>
</dbReference>
<dbReference type="InterPro" id="IPR050091">
    <property type="entry name" value="PKS_NRPS_Biosynth_Enz"/>
</dbReference>
<dbReference type="FunFam" id="3.90.180.10:FF:000032">
    <property type="entry name" value="Probable polyketide synthase pks1"/>
    <property type="match status" value="1"/>
</dbReference>
<evidence type="ECO:0000313" key="9">
    <source>
        <dbReference type="Proteomes" id="UP000471293"/>
    </source>
</evidence>
<keyword evidence="2" id="KW-0597">Phosphoprotein</keyword>
<reference evidence="8 9" key="1">
    <citation type="submission" date="2020-01" db="EMBL/GenBank/DDBJ databases">
        <title>Insect and environment-associated Actinomycetes.</title>
        <authorList>
            <person name="Currrie C."/>
            <person name="Chevrette M."/>
            <person name="Carlson C."/>
            <person name="Stubbendieck R."/>
            <person name="Wendt-Pienkowski E."/>
        </authorList>
    </citation>
    <scope>NUCLEOTIDE SEQUENCE [LARGE SCALE GENOMIC DNA]</scope>
    <source>
        <strain evidence="8 9">SID11342</strain>
    </source>
</reference>
<organism evidence="8 9">
    <name type="scientific">Streptomyces halstedii</name>
    <dbReference type="NCBI Taxonomy" id="1944"/>
    <lineage>
        <taxon>Bacteria</taxon>
        <taxon>Bacillati</taxon>
        <taxon>Actinomycetota</taxon>
        <taxon>Actinomycetes</taxon>
        <taxon>Kitasatosporales</taxon>
        <taxon>Streptomycetaceae</taxon>
        <taxon>Streptomyces</taxon>
    </lineage>
</organism>
<dbReference type="Pfam" id="PF08240">
    <property type="entry name" value="ADH_N"/>
    <property type="match status" value="1"/>
</dbReference>
<evidence type="ECO:0000256" key="4">
    <source>
        <dbReference type="ARBA" id="ARBA00023268"/>
    </source>
</evidence>
<feature type="domain" description="Ketoreductase" evidence="6">
    <location>
        <begin position="445"/>
        <end position="591"/>
    </location>
</feature>
<feature type="domain" description="Enoyl reductase (ER)" evidence="7">
    <location>
        <begin position="128"/>
        <end position="435"/>
    </location>
</feature>
<evidence type="ECO:0000259" key="7">
    <source>
        <dbReference type="SMART" id="SM00829"/>
    </source>
</evidence>
<dbReference type="Gene3D" id="3.90.180.10">
    <property type="entry name" value="Medium-chain alcohol dehydrogenases, catalytic domain"/>
    <property type="match status" value="1"/>
</dbReference>
<dbReference type="InterPro" id="IPR013968">
    <property type="entry name" value="PKS_KR"/>
</dbReference>
<name>A0A6N9U4X0_STRHA</name>
<dbReference type="Proteomes" id="UP000471293">
    <property type="component" value="Unassembled WGS sequence"/>
</dbReference>
<protein>
    <submittedName>
        <fullName evidence="8">SDR family NAD(P)-dependent oxidoreductase</fullName>
    </submittedName>
</protein>
<dbReference type="SUPFAM" id="SSF50129">
    <property type="entry name" value="GroES-like"/>
    <property type="match status" value="1"/>
</dbReference>
<dbReference type="GO" id="GO:0006633">
    <property type="term" value="P:fatty acid biosynthetic process"/>
    <property type="evidence" value="ECO:0007669"/>
    <property type="project" value="TreeGrafter"/>
</dbReference>
<dbReference type="AlphaFoldDB" id="A0A6N9U4X0"/>
<dbReference type="InterPro" id="IPR002364">
    <property type="entry name" value="Quin_OxRdtase/zeta-crystal_CS"/>
</dbReference>
<keyword evidence="3" id="KW-0808">Transferase</keyword>
<dbReference type="Gene3D" id="3.40.50.11460">
    <property type="match status" value="1"/>
</dbReference>
<proteinExistence type="predicted"/>
<sequence>VRATAHQGLALVQRWLADERFAAARLALLTRDAVRTGPADRPVDPAQAALWGLVRSARAEHPGRFVLIDAAGTGEPADALSGALATGEPELALRNGLLLPRLVRGGRADGTLSLPDGDAWRLTTDGRGSPEDITAEPAPEAHAPLGKGEVRIAVRAAGLNFHDVIAALGLDPDPGQQGLGSEGAGTVIEVGPGVDDLAPGDRVMGIFGGAFGPTAVADRRTVARIPAGWSFARAASVPVVFLTAYYGLFDLGGLRRGESVLVHAAAGGVGMAAVQLARHAGARVFATASPAKWDVLRDGGLDDAHLASTRTTDFAERFLTATGGRGVDVVLDSLAREFVDAGLRLLPNGGRFVEMGKTDVRDPETVARQYPGVRYRAFDLMEAGPERIGEMLADVLDLFGQGVLRPLPVTGWDVRQAPAALRSLSQARGVGKNVLLLPAAPDPEGTVLVTGATGTLGRLLARHLVVAHGTRHLLLAGRRGGSADGMPELVRELTGLGASVTVAACDVADRAALAALLGSVPAAHPLTAVVHAAGVLDDATIAGLTPDRLDRVLRPKADAALALHELTRDLDLAALVLFSSGAAQFGAAGQA</sequence>
<dbReference type="PROSITE" id="PS01162">
    <property type="entry name" value="QOR_ZETA_CRYSTAL"/>
    <property type="match status" value="1"/>
</dbReference>
<dbReference type="InterPro" id="IPR013154">
    <property type="entry name" value="ADH-like_N"/>
</dbReference>
<dbReference type="InterPro" id="IPR036291">
    <property type="entry name" value="NAD(P)-bd_dom_sf"/>
</dbReference>
<dbReference type="RefSeq" id="WP_164346444.1">
    <property type="nucleotide sequence ID" value="NZ_JAAGLQ010000423.1"/>
</dbReference>
<comment type="caution">
    <text evidence="8">The sequence shown here is derived from an EMBL/GenBank/DDBJ whole genome shotgun (WGS) entry which is preliminary data.</text>
</comment>
<dbReference type="InterPro" id="IPR055123">
    <property type="entry name" value="SpnB-like_Rossmann"/>
</dbReference>
<dbReference type="InterPro" id="IPR057326">
    <property type="entry name" value="KR_dom"/>
</dbReference>